<evidence type="ECO:0000313" key="2">
    <source>
        <dbReference type="EMBL" id="KDA00911.1"/>
    </source>
</evidence>
<accession>A0A059G2A4</accession>
<reference evidence="2 3" key="1">
    <citation type="journal article" date="2014" name="Antonie Van Leeuwenhoek">
        <title>Hyphomonas beringensis sp. nov. and Hyphomonas chukchiensis sp. nov., isolated from surface seawater of the Bering Sea and Chukchi Sea.</title>
        <authorList>
            <person name="Li C."/>
            <person name="Lai Q."/>
            <person name="Li G."/>
            <person name="Dong C."/>
            <person name="Wang J."/>
            <person name="Liao Y."/>
            <person name="Shao Z."/>
        </authorList>
    </citation>
    <scope>NUCLEOTIDE SEQUENCE [LARGE SCALE GENOMIC DNA]</scope>
    <source>
        <strain evidence="2 3">SCH89</strain>
    </source>
</reference>
<dbReference type="PATRIC" id="fig|1280953.3.peg.3664"/>
<dbReference type="AlphaFoldDB" id="A0A059G2A4"/>
<dbReference type="Proteomes" id="UP000024942">
    <property type="component" value="Unassembled WGS sequence"/>
</dbReference>
<protein>
    <submittedName>
        <fullName evidence="2">Uncharacterized protein</fullName>
    </submittedName>
</protein>
<dbReference type="EMBL" id="ARYL01000044">
    <property type="protein sequence ID" value="KDA00911.1"/>
    <property type="molecule type" value="Genomic_DNA"/>
</dbReference>
<keyword evidence="1" id="KW-1133">Transmembrane helix</keyword>
<keyword evidence="3" id="KW-1185">Reference proteome</keyword>
<organism evidence="2 3">
    <name type="scientific">Hyphomonas oceanitis SCH89</name>
    <dbReference type="NCBI Taxonomy" id="1280953"/>
    <lineage>
        <taxon>Bacteria</taxon>
        <taxon>Pseudomonadati</taxon>
        <taxon>Pseudomonadota</taxon>
        <taxon>Alphaproteobacteria</taxon>
        <taxon>Hyphomonadales</taxon>
        <taxon>Hyphomonadaceae</taxon>
        <taxon>Hyphomonas</taxon>
    </lineage>
</organism>
<gene>
    <name evidence="2" type="ORF">HOC_18314</name>
</gene>
<comment type="caution">
    <text evidence="2">The sequence shown here is derived from an EMBL/GenBank/DDBJ whole genome shotgun (WGS) entry which is preliminary data.</text>
</comment>
<dbReference type="RefSeq" id="WP_035541248.1">
    <property type="nucleotide sequence ID" value="NZ_ARYL01000044.1"/>
</dbReference>
<feature type="transmembrane region" description="Helical" evidence="1">
    <location>
        <begin position="12"/>
        <end position="36"/>
    </location>
</feature>
<keyword evidence="1" id="KW-0472">Membrane</keyword>
<evidence type="ECO:0000313" key="3">
    <source>
        <dbReference type="Proteomes" id="UP000024942"/>
    </source>
</evidence>
<name>A0A059G2A4_9PROT</name>
<feature type="transmembrane region" description="Helical" evidence="1">
    <location>
        <begin position="56"/>
        <end position="73"/>
    </location>
</feature>
<evidence type="ECO:0000256" key="1">
    <source>
        <dbReference type="SAM" id="Phobius"/>
    </source>
</evidence>
<proteinExistence type="predicted"/>
<keyword evidence="1" id="KW-0812">Transmembrane</keyword>
<sequence>MSLTKGNLLMLGAWIAVAVLIGTLLAANIQPLLIAINGKLSLGDDIGFFKISWTRQLWIALLALTMVAAPIFLQRSLTRLESDFDTSKQEAIEAKAALDDFGERMHDAVKSSFETYDRIICDLGTRLRFGQSKCETNHKINEISRRLADVERVSLSSGEIAVYGTGTDRIGSLQTSTREIYVFDPKTADETLVVIVHIFDGVAFWEYGDNNLFVELDDETDVNLWRHLKSPEAVDKLGEFDLVAGLGLESNTGDAHPNISRLRAGALCTGLNGMFANRT</sequence>